<dbReference type="SFLD" id="SFLDS00019">
    <property type="entry name" value="Glutathione_Transferase_(cytos"/>
    <property type="match status" value="1"/>
</dbReference>
<evidence type="ECO:0000256" key="2">
    <source>
        <dbReference type="SAM" id="MobiDB-lite"/>
    </source>
</evidence>
<name>A0A5D3DJQ2_CUCMM</name>
<comment type="function">
    <text evidence="1">Is involved in the conjugation of reduced glutathione to a wide number of exogenous and endogenous hydrophobic electrophiles.</text>
</comment>
<dbReference type="SFLD" id="SFLDG00358">
    <property type="entry name" value="Main_(cytGST)"/>
    <property type="match status" value="1"/>
</dbReference>
<dbReference type="PANTHER" id="PTHR11260:SF676">
    <property type="entry name" value="GLUTATHIONE S-TRANSFERASE U8"/>
    <property type="match status" value="1"/>
</dbReference>
<gene>
    <name evidence="4" type="ORF">E5676_scaffold500G001360</name>
</gene>
<dbReference type="InterPro" id="IPR036249">
    <property type="entry name" value="Thioredoxin-like_sf"/>
</dbReference>
<feature type="domain" description="GST N-terminal" evidence="3">
    <location>
        <begin position="5"/>
        <end position="86"/>
    </location>
</feature>
<evidence type="ECO:0000259" key="3">
    <source>
        <dbReference type="PROSITE" id="PS50404"/>
    </source>
</evidence>
<proteinExistence type="inferred from homology"/>
<comment type="similarity">
    <text evidence="1">Belongs to the GST superfamily.</text>
</comment>
<feature type="region of interest" description="Disordered" evidence="2">
    <location>
        <begin position="187"/>
        <end position="231"/>
    </location>
</feature>
<comment type="catalytic activity">
    <reaction evidence="1">
        <text>RX + glutathione = an S-substituted glutathione + a halide anion + H(+)</text>
        <dbReference type="Rhea" id="RHEA:16437"/>
        <dbReference type="ChEBI" id="CHEBI:15378"/>
        <dbReference type="ChEBI" id="CHEBI:16042"/>
        <dbReference type="ChEBI" id="CHEBI:17792"/>
        <dbReference type="ChEBI" id="CHEBI:57925"/>
        <dbReference type="ChEBI" id="CHEBI:90779"/>
        <dbReference type="EC" id="2.5.1.18"/>
    </reaction>
</comment>
<dbReference type="PANTHER" id="PTHR11260">
    <property type="entry name" value="GLUTATHIONE S-TRANSFERASE, GST, SUPERFAMILY, GST DOMAIN CONTAINING"/>
    <property type="match status" value="1"/>
</dbReference>
<dbReference type="GO" id="GO:0004364">
    <property type="term" value="F:glutathione transferase activity"/>
    <property type="evidence" value="ECO:0007669"/>
    <property type="project" value="UniProtKB-UniRule"/>
</dbReference>
<dbReference type="AlphaFoldDB" id="A0A5D3DJQ2"/>
<accession>A0A5D3DJQ2</accession>
<reference evidence="4 5" key="1">
    <citation type="submission" date="2019-08" db="EMBL/GenBank/DDBJ databases">
        <title>Draft genome sequences of two oriental melons (Cucumis melo L. var makuwa).</title>
        <authorList>
            <person name="Kwon S.-Y."/>
        </authorList>
    </citation>
    <scope>NUCLEOTIDE SEQUENCE [LARGE SCALE GENOMIC DNA]</scope>
    <source>
        <strain evidence="5">cv. Chang Bougi</strain>
        <tissue evidence="4">Leaf</tissue>
    </source>
</reference>
<comment type="subcellular location">
    <subcellularLocation>
        <location evidence="1">Cytoplasm</location>
        <location evidence="1">Cytosol</location>
    </subcellularLocation>
</comment>
<protein>
    <recommendedName>
        <fullName evidence="1">Glutathione S-transferase</fullName>
        <ecNumber evidence="1">2.5.1.18</ecNumber>
    </recommendedName>
</protein>
<dbReference type="InterPro" id="IPR004045">
    <property type="entry name" value="Glutathione_S-Trfase_N"/>
</dbReference>
<evidence type="ECO:0000256" key="1">
    <source>
        <dbReference type="RuleBase" id="RU369102"/>
    </source>
</evidence>
<dbReference type="Pfam" id="PF02798">
    <property type="entry name" value="GST_N"/>
    <property type="match status" value="1"/>
</dbReference>
<dbReference type="PROSITE" id="PS50404">
    <property type="entry name" value="GST_NTER"/>
    <property type="match status" value="1"/>
</dbReference>
<dbReference type="CDD" id="cd03058">
    <property type="entry name" value="GST_N_Tau"/>
    <property type="match status" value="1"/>
</dbReference>
<evidence type="ECO:0000313" key="4">
    <source>
        <dbReference type="EMBL" id="TYK23620.1"/>
    </source>
</evidence>
<evidence type="ECO:0000313" key="5">
    <source>
        <dbReference type="Proteomes" id="UP000321947"/>
    </source>
</evidence>
<dbReference type="GO" id="GO:0005829">
    <property type="term" value="C:cytosol"/>
    <property type="evidence" value="ECO:0007669"/>
    <property type="project" value="UniProtKB-SubCell"/>
</dbReference>
<dbReference type="GO" id="GO:0006749">
    <property type="term" value="P:glutathione metabolic process"/>
    <property type="evidence" value="ECO:0007669"/>
    <property type="project" value="TreeGrafter"/>
</dbReference>
<feature type="compositionally biased region" description="Polar residues" evidence="2">
    <location>
        <begin position="193"/>
        <end position="207"/>
    </location>
</feature>
<keyword evidence="1" id="KW-0963">Cytoplasm</keyword>
<dbReference type="Proteomes" id="UP000321947">
    <property type="component" value="Unassembled WGS sequence"/>
</dbReference>
<keyword evidence="1 4" id="KW-0808">Transferase</keyword>
<comment type="caution">
    <text evidence="4">The sequence shown here is derived from an EMBL/GenBank/DDBJ whole genome shotgun (WGS) entry which is preliminary data.</text>
</comment>
<dbReference type="Gene3D" id="1.20.1050.10">
    <property type="match status" value="1"/>
</dbReference>
<dbReference type="Gene3D" id="3.40.30.10">
    <property type="entry name" value="Glutaredoxin"/>
    <property type="match status" value="1"/>
</dbReference>
<dbReference type="SUPFAM" id="SSF52833">
    <property type="entry name" value="Thioredoxin-like"/>
    <property type="match status" value="1"/>
</dbReference>
<organism evidence="4 5">
    <name type="scientific">Cucumis melo var. makuwa</name>
    <name type="common">Oriental melon</name>
    <dbReference type="NCBI Taxonomy" id="1194695"/>
    <lineage>
        <taxon>Eukaryota</taxon>
        <taxon>Viridiplantae</taxon>
        <taxon>Streptophyta</taxon>
        <taxon>Embryophyta</taxon>
        <taxon>Tracheophyta</taxon>
        <taxon>Spermatophyta</taxon>
        <taxon>Magnoliopsida</taxon>
        <taxon>eudicotyledons</taxon>
        <taxon>Gunneridae</taxon>
        <taxon>Pentapetalae</taxon>
        <taxon>rosids</taxon>
        <taxon>fabids</taxon>
        <taxon>Cucurbitales</taxon>
        <taxon>Cucurbitaceae</taxon>
        <taxon>Benincaseae</taxon>
        <taxon>Cucumis</taxon>
    </lineage>
</organism>
<dbReference type="EMBL" id="SSTD01004451">
    <property type="protein sequence ID" value="TYK23620.1"/>
    <property type="molecule type" value="Genomic_DNA"/>
</dbReference>
<sequence>MAGEEKVQVFGFRSGSYSRRVELALKLKGVDYEHIDEDMLNNNKSDLLVKYNPIYKKVPVLVHNGKPISESRVILEYIEETWMESYAILPKDPYQRALARFWAKYIDDKGRRTSFADSGRVSLTANGCDRVADLKAAVANMGITAMDRTRTAGDLRRSWARGGGRWQKRRTKAATEPAANVVCKGMTDLKGGATNSNDSEGDVSSTRSGRKITTGGGMAGWETRLRATTET</sequence>
<dbReference type="InterPro" id="IPR040079">
    <property type="entry name" value="Glutathione_S-Trfase"/>
</dbReference>
<dbReference type="InterPro" id="IPR045073">
    <property type="entry name" value="Omega/Tau-like"/>
</dbReference>
<dbReference type="EC" id="2.5.1.18" evidence="1"/>
<dbReference type="PROSITE" id="PS51354">
    <property type="entry name" value="GLUTAREDOXIN_2"/>
    <property type="match status" value="1"/>
</dbReference>